<evidence type="ECO:0000313" key="1">
    <source>
        <dbReference type="EMBL" id="PRQ20999.1"/>
    </source>
</evidence>
<gene>
    <name evidence="1" type="ORF">RchiOBHm_Chr7g0234321</name>
</gene>
<keyword evidence="2" id="KW-1185">Reference proteome</keyword>
<name>A0A2P6PGF2_ROSCH</name>
<organism evidence="1 2">
    <name type="scientific">Rosa chinensis</name>
    <name type="common">China rose</name>
    <dbReference type="NCBI Taxonomy" id="74649"/>
    <lineage>
        <taxon>Eukaryota</taxon>
        <taxon>Viridiplantae</taxon>
        <taxon>Streptophyta</taxon>
        <taxon>Embryophyta</taxon>
        <taxon>Tracheophyta</taxon>
        <taxon>Spermatophyta</taxon>
        <taxon>Magnoliopsida</taxon>
        <taxon>eudicotyledons</taxon>
        <taxon>Gunneridae</taxon>
        <taxon>Pentapetalae</taxon>
        <taxon>rosids</taxon>
        <taxon>fabids</taxon>
        <taxon>Rosales</taxon>
        <taxon>Rosaceae</taxon>
        <taxon>Rosoideae</taxon>
        <taxon>Rosoideae incertae sedis</taxon>
        <taxon>Rosa</taxon>
    </lineage>
</organism>
<proteinExistence type="predicted"/>
<dbReference type="Gramene" id="PRQ20999">
    <property type="protein sequence ID" value="PRQ20999"/>
    <property type="gene ID" value="RchiOBHm_Chr7g0234321"/>
</dbReference>
<reference evidence="1 2" key="1">
    <citation type="journal article" date="2018" name="Nat. Genet.">
        <title>The Rosa genome provides new insights in the design of modern roses.</title>
        <authorList>
            <person name="Bendahmane M."/>
        </authorList>
    </citation>
    <scope>NUCLEOTIDE SEQUENCE [LARGE SCALE GENOMIC DNA]</scope>
    <source>
        <strain evidence="2">cv. Old Blush</strain>
    </source>
</reference>
<evidence type="ECO:0000313" key="2">
    <source>
        <dbReference type="Proteomes" id="UP000238479"/>
    </source>
</evidence>
<dbReference type="AlphaFoldDB" id="A0A2P6PGF2"/>
<dbReference type="EMBL" id="PDCK01000045">
    <property type="protein sequence ID" value="PRQ20999.1"/>
    <property type="molecule type" value="Genomic_DNA"/>
</dbReference>
<comment type="caution">
    <text evidence="1">The sequence shown here is derived from an EMBL/GenBank/DDBJ whole genome shotgun (WGS) entry which is preliminary data.</text>
</comment>
<sequence>MRYHYEEFRACYGIFSANYIPVRKMVLGGQNSKVQHYISQIVGVLHVQMVSFIVLDYYCVFHNFDEYSFTNVQLFKCRWFLLLCISQF</sequence>
<protein>
    <submittedName>
        <fullName evidence="1">Uncharacterized protein</fullName>
    </submittedName>
</protein>
<dbReference type="Proteomes" id="UP000238479">
    <property type="component" value="Chromosome 7"/>
</dbReference>
<accession>A0A2P6PGF2</accession>